<sequence length="194" mass="19959">MNRTLPGTPAPVRTRGHVRLRRGAAALAGAALAVTALAACGDDSSAADAGDQASSVSIQDPWVKAVDSGATAAFGIVTNDGDADVTITGADSEVAGTTQLHETTMSDDGGMSMQEMEGGLTVGAGEDHALEPGGDHVMLMELTEPLEPGAEVEVTLTFADDSQTTFTAPVRSYTGAQEEYEHDHGDDGHDHEHE</sequence>
<dbReference type="OrthoDB" id="9796962at2"/>
<dbReference type="Gene3D" id="2.60.40.1890">
    <property type="entry name" value="PCu(A)C copper chaperone"/>
    <property type="match status" value="1"/>
</dbReference>
<organism evidence="2 3">
    <name type="scientific">Mumia flava</name>
    <dbReference type="NCBI Taxonomy" id="1348852"/>
    <lineage>
        <taxon>Bacteria</taxon>
        <taxon>Bacillati</taxon>
        <taxon>Actinomycetota</taxon>
        <taxon>Actinomycetes</taxon>
        <taxon>Propionibacteriales</taxon>
        <taxon>Nocardioidaceae</taxon>
        <taxon>Mumia</taxon>
    </lineage>
</organism>
<name>A0A2M9BJF2_9ACTN</name>
<protein>
    <recommendedName>
        <fullName evidence="4">Copper(I)-binding protein</fullName>
    </recommendedName>
</protein>
<evidence type="ECO:0000313" key="2">
    <source>
        <dbReference type="EMBL" id="PJJ58064.1"/>
    </source>
</evidence>
<dbReference type="AlphaFoldDB" id="A0A2M9BJF2"/>
<feature type="chain" id="PRO_5014734645" description="Copper(I)-binding protein" evidence="1">
    <location>
        <begin position="39"/>
        <end position="194"/>
    </location>
</feature>
<proteinExistence type="predicted"/>
<evidence type="ECO:0000256" key="1">
    <source>
        <dbReference type="SAM" id="SignalP"/>
    </source>
</evidence>
<keyword evidence="3" id="KW-1185">Reference proteome</keyword>
<dbReference type="Proteomes" id="UP000230842">
    <property type="component" value="Unassembled WGS sequence"/>
</dbReference>
<feature type="signal peptide" evidence="1">
    <location>
        <begin position="1"/>
        <end position="38"/>
    </location>
</feature>
<dbReference type="InterPro" id="IPR036182">
    <property type="entry name" value="PCuAC_sf"/>
</dbReference>
<dbReference type="InterPro" id="IPR058248">
    <property type="entry name" value="Lxx211020-like"/>
</dbReference>
<reference evidence="2 3" key="1">
    <citation type="submission" date="2017-11" db="EMBL/GenBank/DDBJ databases">
        <title>Genomic Encyclopedia of Archaeal and Bacterial Type Strains, Phase II (KMG-II): From Individual Species to Whole Genera.</title>
        <authorList>
            <person name="Goeker M."/>
        </authorList>
    </citation>
    <scope>NUCLEOTIDE SEQUENCE [LARGE SCALE GENOMIC DNA]</scope>
    <source>
        <strain evidence="2 3">DSM 27763</strain>
    </source>
</reference>
<dbReference type="PANTHER" id="PTHR36302">
    <property type="entry name" value="BLR7088 PROTEIN"/>
    <property type="match status" value="1"/>
</dbReference>
<dbReference type="SUPFAM" id="SSF110087">
    <property type="entry name" value="DR1885-like metal-binding protein"/>
    <property type="match status" value="1"/>
</dbReference>
<evidence type="ECO:0000313" key="3">
    <source>
        <dbReference type="Proteomes" id="UP000230842"/>
    </source>
</evidence>
<evidence type="ECO:0008006" key="4">
    <source>
        <dbReference type="Google" id="ProtNLM"/>
    </source>
</evidence>
<keyword evidence="1" id="KW-0732">Signal</keyword>
<comment type="caution">
    <text evidence="2">The sequence shown here is derived from an EMBL/GenBank/DDBJ whole genome shotgun (WGS) entry which is preliminary data.</text>
</comment>
<dbReference type="Pfam" id="PF04314">
    <property type="entry name" value="PCuAC"/>
    <property type="match status" value="1"/>
</dbReference>
<dbReference type="RefSeq" id="WP_100414846.1">
    <property type="nucleotide sequence ID" value="NZ_PGEZ01000001.1"/>
</dbReference>
<dbReference type="PANTHER" id="PTHR36302:SF1">
    <property type="entry name" value="COPPER CHAPERONE PCU(A)C"/>
    <property type="match status" value="1"/>
</dbReference>
<accession>A0A2M9BJF2</accession>
<dbReference type="InterPro" id="IPR007410">
    <property type="entry name" value="LpqE-like"/>
</dbReference>
<dbReference type="EMBL" id="PGEZ01000001">
    <property type="protein sequence ID" value="PJJ58064.1"/>
    <property type="molecule type" value="Genomic_DNA"/>
</dbReference>
<gene>
    <name evidence="2" type="ORF">CLV56_2309</name>
</gene>